<dbReference type="Proteomes" id="UP001327560">
    <property type="component" value="Chromosome 8"/>
</dbReference>
<dbReference type="EMBL" id="CP136897">
    <property type="protein sequence ID" value="WOL16065.1"/>
    <property type="molecule type" value="Genomic_DNA"/>
</dbReference>
<sequence length="193" mass="20044">MWSPPAAHKDLDAGSASYIRAPPWRSKPPRTTPTAAPLCQPSPFSSAVPFSWEHRPGIPKTSGGPLAAARSSGGSSVLPLPPPLRCNPAASSLKIKQRPVVAHDDPFAAALAECAKGPAPGPDLKELFARSGSVAGRGRRATAASWSIADRLGLFGLHPSCKATCAVADSTVFIPRPVSRTGAAYGHLNRRST</sequence>
<gene>
    <name evidence="2" type="ORF">Cni_G24847</name>
</gene>
<feature type="region of interest" description="Disordered" evidence="1">
    <location>
        <begin position="1"/>
        <end position="40"/>
    </location>
</feature>
<evidence type="ECO:0000256" key="1">
    <source>
        <dbReference type="SAM" id="MobiDB-lite"/>
    </source>
</evidence>
<accession>A0AAQ3QPY6</accession>
<evidence type="ECO:0000313" key="3">
    <source>
        <dbReference type="Proteomes" id="UP001327560"/>
    </source>
</evidence>
<feature type="region of interest" description="Disordered" evidence="1">
    <location>
        <begin position="55"/>
        <end position="81"/>
    </location>
</feature>
<dbReference type="PANTHER" id="PTHR33696">
    <property type="entry name" value="T22J18.15-RELATED"/>
    <property type="match status" value="1"/>
</dbReference>
<protein>
    <submittedName>
        <fullName evidence="2">Uncharacterized protein</fullName>
    </submittedName>
</protein>
<dbReference type="PANTHER" id="PTHR33696:SF1">
    <property type="entry name" value="T22J18.15"/>
    <property type="match status" value="1"/>
</dbReference>
<keyword evidence="3" id="KW-1185">Reference proteome</keyword>
<reference evidence="2 3" key="1">
    <citation type="submission" date="2023-10" db="EMBL/GenBank/DDBJ databases">
        <title>Chromosome-scale genome assembly provides insights into flower coloration mechanisms of Canna indica.</title>
        <authorList>
            <person name="Li C."/>
        </authorList>
    </citation>
    <scope>NUCLEOTIDE SEQUENCE [LARGE SCALE GENOMIC DNA]</scope>
    <source>
        <tissue evidence="2">Flower</tissue>
    </source>
</reference>
<dbReference type="AlphaFoldDB" id="A0AAQ3QPY6"/>
<name>A0AAQ3QPY6_9LILI</name>
<proteinExistence type="predicted"/>
<organism evidence="2 3">
    <name type="scientific">Canna indica</name>
    <name type="common">Indian-shot</name>
    <dbReference type="NCBI Taxonomy" id="4628"/>
    <lineage>
        <taxon>Eukaryota</taxon>
        <taxon>Viridiplantae</taxon>
        <taxon>Streptophyta</taxon>
        <taxon>Embryophyta</taxon>
        <taxon>Tracheophyta</taxon>
        <taxon>Spermatophyta</taxon>
        <taxon>Magnoliopsida</taxon>
        <taxon>Liliopsida</taxon>
        <taxon>Zingiberales</taxon>
        <taxon>Cannaceae</taxon>
        <taxon>Canna</taxon>
    </lineage>
</organism>
<evidence type="ECO:0000313" key="2">
    <source>
        <dbReference type="EMBL" id="WOL16065.1"/>
    </source>
</evidence>